<proteinExistence type="predicted"/>
<protein>
    <submittedName>
        <fullName evidence="1">Uncharacterized protein</fullName>
    </submittedName>
</protein>
<dbReference type="AlphaFoldDB" id="A0A2P7AZU2"/>
<evidence type="ECO:0000313" key="1">
    <source>
        <dbReference type="EMBL" id="PSH59732.1"/>
    </source>
</evidence>
<accession>A0A2P7AZU2</accession>
<dbReference type="Proteomes" id="UP000241158">
    <property type="component" value="Unassembled WGS sequence"/>
</dbReference>
<organism evidence="1 2">
    <name type="scientific">Phyllobacterium endophyticum</name>
    <dbReference type="NCBI Taxonomy" id="1149773"/>
    <lineage>
        <taxon>Bacteria</taxon>
        <taxon>Pseudomonadati</taxon>
        <taxon>Pseudomonadota</taxon>
        <taxon>Alphaproteobacteria</taxon>
        <taxon>Hyphomicrobiales</taxon>
        <taxon>Phyllobacteriaceae</taxon>
        <taxon>Phyllobacterium</taxon>
    </lineage>
</organism>
<sequence length="84" mass="9828">MRSQAPTRTPWPWVLGSSPRMTERWSPKMMEREVRSMTGRWSPRMAEREGLGMTEKEALVVVQQGGAFHEERSAFVEYTRPRFA</sequence>
<keyword evidence="2" id="KW-1185">Reference proteome</keyword>
<gene>
    <name evidence="1" type="ORF">CU100_02910</name>
</gene>
<name>A0A2P7AZU2_9HYPH</name>
<dbReference type="EMBL" id="PGGN01000001">
    <property type="protein sequence ID" value="PSH59732.1"/>
    <property type="molecule type" value="Genomic_DNA"/>
</dbReference>
<evidence type="ECO:0000313" key="2">
    <source>
        <dbReference type="Proteomes" id="UP000241158"/>
    </source>
</evidence>
<comment type="caution">
    <text evidence="1">The sequence shown here is derived from an EMBL/GenBank/DDBJ whole genome shotgun (WGS) entry which is preliminary data.</text>
</comment>
<reference evidence="2" key="1">
    <citation type="submission" date="2017-11" db="EMBL/GenBank/DDBJ databases">
        <authorList>
            <person name="Kuznetsova I."/>
            <person name="Sazanova A."/>
            <person name="Chirak E."/>
            <person name="Safronova V."/>
            <person name="Willems A."/>
        </authorList>
    </citation>
    <scope>NUCLEOTIDE SEQUENCE [LARGE SCALE GENOMIC DNA]</scope>
    <source>
        <strain evidence="2">PEPV15</strain>
    </source>
</reference>